<dbReference type="SMART" id="SM00917">
    <property type="entry name" value="LeuA_dimer"/>
    <property type="match status" value="1"/>
</dbReference>
<keyword evidence="9" id="KW-1185">Reference proteome</keyword>
<dbReference type="PROSITE" id="PS00816">
    <property type="entry name" value="AIPM_HOMOCIT_SYNTH_2"/>
    <property type="match status" value="1"/>
</dbReference>
<accession>A0A0L0T6T2</accession>
<protein>
    <recommendedName>
        <fullName evidence="2">2-isopropylmalate synthase</fullName>
        <ecNumber evidence="2">2.3.3.13</ecNumber>
    </recommendedName>
</protein>
<dbReference type="FunFam" id="3.20.20.70:FF:000010">
    <property type="entry name" value="2-isopropylmalate synthase"/>
    <property type="match status" value="1"/>
</dbReference>
<dbReference type="InterPro" id="IPR013709">
    <property type="entry name" value="2-isopropylmalate_synth_dimer"/>
</dbReference>
<dbReference type="AlphaFoldDB" id="A0A0L0T6T2"/>
<dbReference type="Pfam" id="PF00682">
    <property type="entry name" value="HMGL-like"/>
    <property type="match status" value="1"/>
</dbReference>
<reference evidence="8 9" key="1">
    <citation type="submission" date="2009-11" db="EMBL/GenBank/DDBJ databases">
        <title>Annotation of Allomyces macrogynus ATCC 38327.</title>
        <authorList>
            <consortium name="The Broad Institute Genome Sequencing Platform"/>
            <person name="Russ C."/>
            <person name="Cuomo C."/>
            <person name="Burger G."/>
            <person name="Gray M.W."/>
            <person name="Holland P.W.H."/>
            <person name="King N."/>
            <person name="Lang F.B.F."/>
            <person name="Roger A.J."/>
            <person name="Ruiz-Trillo I."/>
            <person name="Young S.K."/>
            <person name="Zeng Q."/>
            <person name="Gargeya S."/>
            <person name="Fitzgerald M."/>
            <person name="Haas B."/>
            <person name="Abouelleil A."/>
            <person name="Alvarado L."/>
            <person name="Arachchi H.M."/>
            <person name="Berlin A."/>
            <person name="Chapman S.B."/>
            <person name="Gearin G."/>
            <person name="Goldberg J."/>
            <person name="Griggs A."/>
            <person name="Gujja S."/>
            <person name="Hansen M."/>
            <person name="Heiman D."/>
            <person name="Howarth C."/>
            <person name="Larimer J."/>
            <person name="Lui A."/>
            <person name="MacDonald P.J.P."/>
            <person name="McCowen C."/>
            <person name="Montmayeur A."/>
            <person name="Murphy C."/>
            <person name="Neiman D."/>
            <person name="Pearson M."/>
            <person name="Priest M."/>
            <person name="Roberts A."/>
            <person name="Saif S."/>
            <person name="Shea T."/>
            <person name="Sisk P."/>
            <person name="Stolte C."/>
            <person name="Sykes S."/>
            <person name="Wortman J."/>
            <person name="Nusbaum C."/>
            <person name="Birren B."/>
        </authorList>
    </citation>
    <scope>NUCLEOTIDE SEQUENCE [LARGE SCALE GENOMIC DNA]</scope>
    <source>
        <strain evidence="8 9">ATCC 38327</strain>
    </source>
</reference>
<evidence type="ECO:0000256" key="1">
    <source>
        <dbReference type="ARBA" id="ARBA00004689"/>
    </source>
</evidence>
<feature type="compositionally biased region" description="Acidic residues" evidence="6">
    <location>
        <begin position="561"/>
        <end position="571"/>
    </location>
</feature>
<dbReference type="Gene3D" id="3.30.160.270">
    <property type="match status" value="1"/>
</dbReference>
<dbReference type="OrthoDB" id="418791at2759"/>
<evidence type="ECO:0000256" key="5">
    <source>
        <dbReference type="ARBA" id="ARBA00023304"/>
    </source>
</evidence>
<evidence type="ECO:0000313" key="8">
    <source>
        <dbReference type="EMBL" id="KNE70468.1"/>
    </source>
</evidence>
<feature type="region of interest" description="Disordered" evidence="6">
    <location>
        <begin position="611"/>
        <end position="639"/>
    </location>
</feature>
<dbReference type="InterPro" id="IPR036230">
    <property type="entry name" value="LeuA_allosteric_dom_sf"/>
</dbReference>
<dbReference type="EC" id="2.3.3.13" evidence="2"/>
<dbReference type="Gene3D" id="3.20.20.70">
    <property type="entry name" value="Aldolase class I"/>
    <property type="match status" value="1"/>
</dbReference>
<evidence type="ECO:0000259" key="7">
    <source>
        <dbReference type="PROSITE" id="PS50991"/>
    </source>
</evidence>
<dbReference type="GO" id="GO:0009098">
    <property type="term" value="P:L-leucine biosynthetic process"/>
    <property type="evidence" value="ECO:0007669"/>
    <property type="project" value="InterPro"/>
</dbReference>
<sequence>MSTRSNMAGKPPLIIFDTTLCDGAMAPGVSLHPDEAVDIAKHLSRLGVHVCEAGFPALSDHAYHTVELIAKHVGPLMHNRERLARPMVICARARALESDIQRAYDAIRHAPYHRIHIYLGTSRSYLEQKLHMSEAECIDRAITAVRFAKTLCSDIEFSPEDSGRSDPAFLCQVLAAVIREGATTLNIPDTAGFNTPEEYGRIMRYLIQHTPGAEQVTWSCHCHNDLGLATANTLSGIMNGARQVEVTINGLGERAGNTALEEVALAVFTHPKTFPVSCAALDTQHLHRVSQLVASKTGVPVPVTKPIVGANALVRSDDEVGPAIISPAVIGMPVASDPNDAAVGTYVLSRTAGVQAFCARVAHLGYDLADHDLQRMYARFVRTADTKQVVTDADIVAMVDDELSHARGGAGCGATALELRSVHVTSGTGILATATVELVVTDPPPLNRERIAVDAAISRNGPIHAIFKAVERLVRVRVTLLQYEVRAVSAGGDGDALGQVAVKICDGARPHIQYCGTATDTDVVMASARAYVAAVNRMILHGQHSAAGATSVPPAPVPLAVDEDEDDEDNDDDLEAMRQLAAAGASGTCGPVHSAGPASALAPVPGSLNAAVQDPAGAPARAPHAATGGSAAPGRAAAC</sequence>
<dbReference type="InterPro" id="IPR050073">
    <property type="entry name" value="2-IPM_HCS-like"/>
</dbReference>
<dbReference type="Pfam" id="PF08502">
    <property type="entry name" value="LeuA_dimer"/>
    <property type="match status" value="1"/>
</dbReference>
<dbReference type="GO" id="GO:0003852">
    <property type="term" value="F:2-isopropylmalate synthase activity"/>
    <property type="evidence" value="ECO:0007669"/>
    <property type="project" value="UniProtKB-EC"/>
</dbReference>
<dbReference type="eggNOG" id="KOG2367">
    <property type="taxonomic scope" value="Eukaryota"/>
</dbReference>
<keyword evidence="4" id="KW-0808">Transferase</keyword>
<evidence type="ECO:0000256" key="4">
    <source>
        <dbReference type="ARBA" id="ARBA00022679"/>
    </source>
</evidence>
<keyword evidence="5" id="KW-0100">Branched-chain amino acid biosynthesis</keyword>
<dbReference type="EMBL" id="GG745366">
    <property type="protein sequence ID" value="KNE70468.1"/>
    <property type="molecule type" value="Genomic_DNA"/>
</dbReference>
<comment type="pathway">
    <text evidence="1">Amino-acid biosynthesis; L-leucine biosynthesis; L-leucine from 3-methyl-2-oxobutanoate: step 1/4.</text>
</comment>
<evidence type="ECO:0000256" key="6">
    <source>
        <dbReference type="SAM" id="MobiDB-lite"/>
    </source>
</evidence>
<dbReference type="InterPro" id="IPR000891">
    <property type="entry name" value="PYR_CT"/>
</dbReference>
<dbReference type="PANTHER" id="PTHR10277:SF9">
    <property type="entry name" value="2-ISOPROPYLMALATE SYNTHASE 1, CHLOROPLASTIC-RELATED"/>
    <property type="match status" value="1"/>
</dbReference>
<dbReference type="PROSITE" id="PS50991">
    <property type="entry name" value="PYR_CT"/>
    <property type="match status" value="1"/>
</dbReference>
<reference evidence="9" key="2">
    <citation type="submission" date="2009-11" db="EMBL/GenBank/DDBJ databases">
        <title>The Genome Sequence of Allomyces macrogynus strain ATCC 38327.</title>
        <authorList>
            <consortium name="The Broad Institute Genome Sequencing Platform"/>
            <person name="Russ C."/>
            <person name="Cuomo C."/>
            <person name="Shea T."/>
            <person name="Young S.K."/>
            <person name="Zeng Q."/>
            <person name="Koehrsen M."/>
            <person name="Haas B."/>
            <person name="Borodovsky M."/>
            <person name="Guigo R."/>
            <person name="Alvarado L."/>
            <person name="Berlin A."/>
            <person name="Borenstein D."/>
            <person name="Chen Z."/>
            <person name="Engels R."/>
            <person name="Freedman E."/>
            <person name="Gellesch M."/>
            <person name="Goldberg J."/>
            <person name="Griggs A."/>
            <person name="Gujja S."/>
            <person name="Heiman D."/>
            <person name="Hepburn T."/>
            <person name="Howarth C."/>
            <person name="Jen D."/>
            <person name="Larson L."/>
            <person name="Lewis B."/>
            <person name="Mehta T."/>
            <person name="Park D."/>
            <person name="Pearson M."/>
            <person name="Roberts A."/>
            <person name="Saif S."/>
            <person name="Shenoy N."/>
            <person name="Sisk P."/>
            <person name="Stolte C."/>
            <person name="Sykes S."/>
            <person name="Walk T."/>
            <person name="White J."/>
            <person name="Yandava C."/>
            <person name="Burger G."/>
            <person name="Gray M.W."/>
            <person name="Holland P.W.H."/>
            <person name="King N."/>
            <person name="Lang F.B.F."/>
            <person name="Roger A.J."/>
            <person name="Ruiz-Trillo I."/>
            <person name="Lander E."/>
            <person name="Nusbaum C."/>
        </authorList>
    </citation>
    <scope>NUCLEOTIDE SEQUENCE [LARGE SCALE GENOMIC DNA]</scope>
    <source>
        <strain evidence="9">ATCC 38327</strain>
    </source>
</reference>
<organism evidence="8 9">
    <name type="scientific">Allomyces macrogynus (strain ATCC 38327)</name>
    <name type="common">Allomyces javanicus var. macrogynus</name>
    <dbReference type="NCBI Taxonomy" id="578462"/>
    <lineage>
        <taxon>Eukaryota</taxon>
        <taxon>Fungi</taxon>
        <taxon>Fungi incertae sedis</taxon>
        <taxon>Blastocladiomycota</taxon>
        <taxon>Blastocladiomycetes</taxon>
        <taxon>Blastocladiales</taxon>
        <taxon>Blastocladiaceae</taxon>
        <taxon>Allomyces</taxon>
    </lineage>
</organism>
<dbReference type="SUPFAM" id="SSF110921">
    <property type="entry name" value="2-isopropylmalate synthase LeuA, allosteric (dimerisation) domain"/>
    <property type="match status" value="1"/>
</dbReference>
<evidence type="ECO:0000313" key="9">
    <source>
        <dbReference type="Proteomes" id="UP000054350"/>
    </source>
</evidence>
<dbReference type="Proteomes" id="UP000054350">
    <property type="component" value="Unassembled WGS sequence"/>
</dbReference>
<evidence type="ECO:0000256" key="2">
    <source>
        <dbReference type="ARBA" id="ARBA00012973"/>
    </source>
</evidence>
<gene>
    <name evidence="8" type="ORF">AMAG_14594</name>
</gene>
<feature type="domain" description="Pyruvate carboxyltransferase" evidence="7">
    <location>
        <begin position="13"/>
        <end position="282"/>
    </location>
</feature>
<dbReference type="PANTHER" id="PTHR10277">
    <property type="entry name" value="HOMOCITRATE SYNTHASE-RELATED"/>
    <property type="match status" value="1"/>
</dbReference>
<dbReference type="InterPro" id="IPR002034">
    <property type="entry name" value="AIPM/Hcit_synth_CS"/>
</dbReference>
<evidence type="ECO:0000256" key="3">
    <source>
        <dbReference type="ARBA" id="ARBA00022605"/>
    </source>
</evidence>
<feature type="region of interest" description="Disordered" evidence="6">
    <location>
        <begin position="545"/>
        <end position="571"/>
    </location>
</feature>
<dbReference type="CDD" id="cd07940">
    <property type="entry name" value="DRE_TIM_IPMS"/>
    <property type="match status" value="1"/>
</dbReference>
<dbReference type="InterPro" id="IPR013785">
    <property type="entry name" value="Aldolase_TIM"/>
</dbReference>
<name>A0A0L0T6T2_ALLM3</name>
<keyword evidence="3" id="KW-0028">Amino-acid biosynthesis</keyword>
<feature type="compositionally biased region" description="Low complexity" evidence="6">
    <location>
        <begin position="615"/>
        <end position="629"/>
    </location>
</feature>
<dbReference type="VEuPathDB" id="FungiDB:AMAG_14594"/>
<dbReference type="STRING" id="578462.A0A0L0T6T2"/>
<dbReference type="SUPFAM" id="SSF51569">
    <property type="entry name" value="Aldolase"/>
    <property type="match status" value="1"/>
</dbReference>
<proteinExistence type="predicted"/>